<proteinExistence type="predicted"/>
<evidence type="ECO:0000256" key="4">
    <source>
        <dbReference type="SAM" id="Phobius"/>
    </source>
</evidence>
<feature type="region of interest" description="Disordered" evidence="3">
    <location>
        <begin position="54"/>
        <end position="76"/>
    </location>
</feature>
<keyword evidence="4" id="KW-1133">Transmembrane helix</keyword>
<dbReference type="GO" id="GO:0016787">
    <property type="term" value="F:hydrolase activity"/>
    <property type="evidence" value="ECO:0007669"/>
    <property type="project" value="UniProtKB-KW"/>
</dbReference>
<name>A0AAE3AHT0_9FIRM</name>
<dbReference type="Pfam" id="PF04203">
    <property type="entry name" value="Sortase"/>
    <property type="match status" value="1"/>
</dbReference>
<evidence type="ECO:0000313" key="6">
    <source>
        <dbReference type="Proteomes" id="UP001199319"/>
    </source>
</evidence>
<sequence length="222" mass="24260">MPKKTGIAMLAVGAVLILSALLLFFHNRQEDVQAGQEAESLLANVEAVIDAQATREPTPAGTEIPGTTPTSSATPLDPEMPVVELDGYAYVGYVEIPALELKLPVMSEWDYNRLKIAPCRQFGSSRTDDLVIAAHNYQNHFGRLKDLQTGNAVIFTDMEGVINTYSIEKIETLNPSEVDAVQNSGYDLVLYTCTKGGRTRVTVFCNRIKIISPSPAPTQMEK</sequence>
<feature type="compositionally biased region" description="Polar residues" evidence="3">
    <location>
        <begin position="65"/>
        <end position="74"/>
    </location>
</feature>
<dbReference type="AlphaFoldDB" id="A0AAE3AHT0"/>
<feature type="active site" description="Acyl-thioester intermediate" evidence="2">
    <location>
        <position position="193"/>
    </location>
</feature>
<dbReference type="InterPro" id="IPR023365">
    <property type="entry name" value="Sortase_dom-sf"/>
</dbReference>
<keyword evidence="4" id="KW-0812">Transmembrane</keyword>
<dbReference type="CDD" id="cd00004">
    <property type="entry name" value="Sortase"/>
    <property type="match status" value="1"/>
</dbReference>
<accession>A0AAE3AHT0</accession>
<protein>
    <submittedName>
        <fullName evidence="5">Sortase</fullName>
    </submittedName>
</protein>
<dbReference type="NCBIfam" id="TIGR01076">
    <property type="entry name" value="sortase_fam"/>
    <property type="match status" value="1"/>
</dbReference>
<evidence type="ECO:0000256" key="2">
    <source>
        <dbReference type="PIRSR" id="PIRSR605754-1"/>
    </source>
</evidence>
<keyword evidence="6" id="KW-1185">Reference proteome</keyword>
<evidence type="ECO:0000313" key="5">
    <source>
        <dbReference type="EMBL" id="MCC2130215.1"/>
    </source>
</evidence>
<gene>
    <name evidence="5" type="ORF">LKD37_11960</name>
</gene>
<keyword evidence="4" id="KW-0472">Membrane</keyword>
<dbReference type="SUPFAM" id="SSF63817">
    <property type="entry name" value="Sortase"/>
    <property type="match status" value="1"/>
</dbReference>
<dbReference type="EMBL" id="JAJEPW010000039">
    <property type="protein sequence ID" value="MCC2130215.1"/>
    <property type="molecule type" value="Genomic_DNA"/>
</dbReference>
<dbReference type="Proteomes" id="UP001199319">
    <property type="component" value="Unassembled WGS sequence"/>
</dbReference>
<reference evidence="5" key="1">
    <citation type="submission" date="2021-10" db="EMBL/GenBank/DDBJ databases">
        <title>Anaerobic single-cell dispensing facilitates the cultivation of human gut bacteria.</title>
        <authorList>
            <person name="Afrizal A."/>
        </authorList>
    </citation>
    <scope>NUCLEOTIDE SEQUENCE</scope>
    <source>
        <strain evidence="5">CLA-AA-H272</strain>
    </source>
</reference>
<dbReference type="InterPro" id="IPR005754">
    <property type="entry name" value="Sortase"/>
</dbReference>
<dbReference type="Gene3D" id="2.40.260.10">
    <property type="entry name" value="Sortase"/>
    <property type="match status" value="1"/>
</dbReference>
<feature type="transmembrane region" description="Helical" evidence="4">
    <location>
        <begin position="6"/>
        <end position="25"/>
    </location>
</feature>
<dbReference type="RefSeq" id="WP_302929432.1">
    <property type="nucleotide sequence ID" value="NZ_JAJEPW010000039.1"/>
</dbReference>
<keyword evidence="1" id="KW-0378">Hydrolase</keyword>
<evidence type="ECO:0000256" key="1">
    <source>
        <dbReference type="ARBA" id="ARBA00022801"/>
    </source>
</evidence>
<organism evidence="5 6">
    <name type="scientific">Brotocaccenecus cirricatena</name>
    <dbReference type="NCBI Taxonomy" id="3064195"/>
    <lineage>
        <taxon>Bacteria</taxon>
        <taxon>Bacillati</taxon>
        <taxon>Bacillota</taxon>
        <taxon>Clostridia</taxon>
        <taxon>Eubacteriales</taxon>
        <taxon>Oscillospiraceae</taxon>
        <taxon>Brotocaccenecus</taxon>
    </lineage>
</organism>
<feature type="active site" description="Proton donor/acceptor" evidence="2">
    <location>
        <position position="135"/>
    </location>
</feature>
<comment type="caution">
    <text evidence="5">The sequence shown here is derived from an EMBL/GenBank/DDBJ whole genome shotgun (WGS) entry which is preliminary data.</text>
</comment>
<evidence type="ECO:0000256" key="3">
    <source>
        <dbReference type="SAM" id="MobiDB-lite"/>
    </source>
</evidence>